<dbReference type="PROSITE" id="PS50893">
    <property type="entry name" value="ABC_TRANSPORTER_2"/>
    <property type="match status" value="1"/>
</dbReference>
<dbReference type="GO" id="GO:0016887">
    <property type="term" value="F:ATP hydrolysis activity"/>
    <property type="evidence" value="ECO:0007669"/>
    <property type="project" value="InterPro"/>
</dbReference>
<evidence type="ECO:0000256" key="5">
    <source>
        <dbReference type="ARBA" id="ARBA00022741"/>
    </source>
</evidence>
<proteinExistence type="inferred from homology"/>
<dbReference type="InterPro" id="IPR030679">
    <property type="entry name" value="ABC_ATPase_HisP-typ"/>
</dbReference>
<dbReference type="PANTHER" id="PTHR43166:SF9">
    <property type="entry name" value="GLUTAMATE_ASPARTATE IMPORT ATP-BINDING PROTEIN GLTL"/>
    <property type="match status" value="1"/>
</dbReference>
<evidence type="ECO:0000256" key="2">
    <source>
        <dbReference type="ARBA" id="ARBA00005417"/>
    </source>
</evidence>
<gene>
    <name evidence="10" type="ORF">METZ01_LOCUS70536</name>
</gene>
<comment type="similarity">
    <text evidence="2">Belongs to the ABC transporter superfamily.</text>
</comment>
<dbReference type="PANTHER" id="PTHR43166">
    <property type="entry name" value="AMINO ACID IMPORT ATP-BINDING PROTEIN"/>
    <property type="match status" value="1"/>
</dbReference>
<keyword evidence="3" id="KW-0813">Transport</keyword>
<dbReference type="Pfam" id="PF00005">
    <property type="entry name" value="ABC_tran"/>
    <property type="match status" value="1"/>
</dbReference>
<dbReference type="GO" id="GO:0005886">
    <property type="term" value="C:plasma membrane"/>
    <property type="evidence" value="ECO:0007669"/>
    <property type="project" value="UniProtKB-SubCell"/>
</dbReference>
<evidence type="ECO:0000256" key="3">
    <source>
        <dbReference type="ARBA" id="ARBA00022448"/>
    </source>
</evidence>
<keyword evidence="6" id="KW-0067">ATP-binding</keyword>
<dbReference type="PROSITE" id="PS00211">
    <property type="entry name" value="ABC_TRANSPORTER_1"/>
    <property type="match status" value="1"/>
</dbReference>
<evidence type="ECO:0000256" key="7">
    <source>
        <dbReference type="ARBA" id="ARBA00022970"/>
    </source>
</evidence>
<reference evidence="10" key="1">
    <citation type="submission" date="2018-05" db="EMBL/GenBank/DDBJ databases">
        <authorList>
            <person name="Lanie J.A."/>
            <person name="Ng W.-L."/>
            <person name="Kazmierczak K.M."/>
            <person name="Andrzejewski T.M."/>
            <person name="Davidsen T.M."/>
            <person name="Wayne K.J."/>
            <person name="Tettelin H."/>
            <person name="Glass J.I."/>
            <person name="Rusch D."/>
            <person name="Podicherti R."/>
            <person name="Tsui H.-C.T."/>
            <person name="Winkler M.E."/>
        </authorList>
    </citation>
    <scope>NUCLEOTIDE SEQUENCE</scope>
</reference>
<dbReference type="InterPro" id="IPR003593">
    <property type="entry name" value="AAA+_ATPase"/>
</dbReference>
<evidence type="ECO:0000256" key="4">
    <source>
        <dbReference type="ARBA" id="ARBA00022475"/>
    </source>
</evidence>
<dbReference type="GO" id="GO:0015424">
    <property type="term" value="F:ABC-type amino acid transporter activity"/>
    <property type="evidence" value="ECO:0007669"/>
    <property type="project" value="InterPro"/>
</dbReference>
<evidence type="ECO:0000313" key="10">
    <source>
        <dbReference type="EMBL" id="SVA17682.1"/>
    </source>
</evidence>
<dbReference type="AlphaFoldDB" id="A0A381TNM6"/>
<dbReference type="PIRSF" id="PIRSF039085">
    <property type="entry name" value="ABC_ATPase_HisP"/>
    <property type="match status" value="1"/>
</dbReference>
<sequence>MPEKLLQIQNLHKSFKDLEVLKGVNLVVERGEVVVIIGRSGSGKSTLLRCINLIELPELGYMEFSDKDKEFNYELDFANLKIQDSSLQKLRTDIGMVFQQFNLWPHMTAVENVILGLEKALGVPLKEAKERAIKQLEKMGLSDKINAYPGTLSGGQQQRVALARALALEPALIMFDEATSALDAELVAGMLEEMRRLAEEGMTMIVVTHEIGFARKVGDRLLFMDQGVVVEEGIPQEVLNNPQHPETQAFLSSMIFE</sequence>
<dbReference type="SMART" id="SM00382">
    <property type="entry name" value="AAA"/>
    <property type="match status" value="1"/>
</dbReference>
<evidence type="ECO:0000256" key="1">
    <source>
        <dbReference type="ARBA" id="ARBA00004202"/>
    </source>
</evidence>
<feature type="domain" description="ABC transporter" evidence="9">
    <location>
        <begin position="6"/>
        <end position="251"/>
    </location>
</feature>
<dbReference type="InterPro" id="IPR050086">
    <property type="entry name" value="MetN_ABC_transporter-like"/>
</dbReference>
<evidence type="ECO:0000256" key="6">
    <source>
        <dbReference type="ARBA" id="ARBA00022840"/>
    </source>
</evidence>
<protein>
    <recommendedName>
        <fullName evidence="9">ABC transporter domain-containing protein</fullName>
    </recommendedName>
</protein>
<dbReference type="Gene3D" id="3.40.50.300">
    <property type="entry name" value="P-loop containing nucleotide triphosphate hydrolases"/>
    <property type="match status" value="1"/>
</dbReference>
<evidence type="ECO:0000259" key="9">
    <source>
        <dbReference type="PROSITE" id="PS50893"/>
    </source>
</evidence>
<keyword evidence="7" id="KW-0029">Amino-acid transport</keyword>
<dbReference type="InterPro" id="IPR027417">
    <property type="entry name" value="P-loop_NTPase"/>
</dbReference>
<dbReference type="SUPFAM" id="SSF52540">
    <property type="entry name" value="P-loop containing nucleoside triphosphate hydrolases"/>
    <property type="match status" value="1"/>
</dbReference>
<dbReference type="InterPro" id="IPR003439">
    <property type="entry name" value="ABC_transporter-like_ATP-bd"/>
</dbReference>
<dbReference type="EMBL" id="UINC01004902">
    <property type="protein sequence ID" value="SVA17682.1"/>
    <property type="molecule type" value="Genomic_DNA"/>
</dbReference>
<dbReference type="InterPro" id="IPR017871">
    <property type="entry name" value="ABC_transporter-like_CS"/>
</dbReference>
<dbReference type="GO" id="GO:0005524">
    <property type="term" value="F:ATP binding"/>
    <property type="evidence" value="ECO:0007669"/>
    <property type="project" value="UniProtKB-KW"/>
</dbReference>
<keyword evidence="4" id="KW-1003">Cell membrane</keyword>
<organism evidence="10">
    <name type="scientific">marine metagenome</name>
    <dbReference type="NCBI Taxonomy" id="408172"/>
    <lineage>
        <taxon>unclassified sequences</taxon>
        <taxon>metagenomes</taxon>
        <taxon>ecological metagenomes</taxon>
    </lineage>
</organism>
<keyword evidence="8" id="KW-0472">Membrane</keyword>
<evidence type="ECO:0000256" key="8">
    <source>
        <dbReference type="ARBA" id="ARBA00023136"/>
    </source>
</evidence>
<comment type="subcellular location">
    <subcellularLocation>
        <location evidence="1">Cell membrane</location>
        <topology evidence="1">Peripheral membrane protein</topology>
    </subcellularLocation>
</comment>
<accession>A0A381TNM6</accession>
<keyword evidence="5" id="KW-0547">Nucleotide-binding</keyword>
<name>A0A381TNM6_9ZZZZ</name>